<dbReference type="EMBL" id="JAODUO010001304">
    <property type="protein sequence ID" value="KAK2166757.1"/>
    <property type="molecule type" value="Genomic_DNA"/>
</dbReference>
<dbReference type="PANTHER" id="PTHR15704:SF7">
    <property type="entry name" value="SUPERKILLER COMPLEX PROTEIN 3"/>
    <property type="match status" value="1"/>
</dbReference>
<evidence type="ECO:0008006" key="6">
    <source>
        <dbReference type="Google" id="ProtNLM"/>
    </source>
</evidence>
<keyword evidence="5" id="KW-1185">Reference proteome</keyword>
<evidence type="ECO:0000313" key="5">
    <source>
        <dbReference type="Proteomes" id="UP001209878"/>
    </source>
</evidence>
<accession>A0AAD9K8N3</accession>
<sequence>MEGKELKATLKLARDAIRAKEYKETLKHCKSILKHDKSNYNALVFVGVAAEGLEQPEQAIAAYRKATDIAPEQGLAWQGLCSFYEKADKEAYKADLAMVYEKLMHLCSE</sequence>
<organism evidence="4 5">
    <name type="scientific">Ridgeia piscesae</name>
    <name type="common">Tubeworm</name>
    <dbReference type="NCBI Taxonomy" id="27915"/>
    <lineage>
        <taxon>Eukaryota</taxon>
        <taxon>Metazoa</taxon>
        <taxon>Spiralia</taxon>
        <taxon>Lophotrochozoa</taxon>
        <taxon>Annelida</taxon>
        <taxon>Polychaeta</taxon>
        <taxon>Sedentaria</taxon>
        <taxon>Canalipalpata</taxon>
        <taxon>Sabellida</taxon>
        <taxon>Siboglinidae</taxon>
        <taxon>Ridgeia</taxon>
    </lineage>
</organism>
<dbReference type="GO" id="GO:0006401">
    <property type="term" value="P:RNA catabolic process"/>
    <property type="evidence" value="ECO:0007669"/>
    <property type="project" value="InterPro"/>
</dbReference>
<reference evidence="4" key="1">
    <citation type="journal article" date="2023" name="Mol. Biol. Evol.">
        <title>Third-Generation Sequencing Reveals the Adaptive Role of the Epigenome in Three Deep-Sea Polychaetes.</title>
        <authorList>
            <person name="Perez M."/>
            <person name="Aroh O."/>
            <person name="Sun Y."/>
            <person name="Lan Y."/>
            <person name="Juniper S.K."/>
            <person name="Young C.R."/>
            <person name="Angers B."/>
            <person name="Qian P.Y."/>
        </authorList>
    </citation>
    <scope>NUCLEOTIDE SEQUENCE</scope>
    <source>
        <strain evidence="4">R07B-5</strain>
    </source>
</reference>
<keyword evidence="1" id="KW-0677">Repeat</keyword>
<evidence type="ECO:0000256" key="2">
    <source>
        <dbReference type="ARBA" id="ARBA00022803"/>
    </source>
</evidence>
<proteinExistence type="predicted"/>
<comment type="caution">
    <text evidence="4">The sequence shown here is derived from an EMBL/GenBank/DDBJ whole genome shotgun (WGS) entry which is preliminary data.</text>
</comment>
<dbReference type="Gene3D" id="1.25.40.10">
    <property type="entry name" value="Tetratricopeptide repeat domain"/>
    <property type="match status" value="1"/>
</dbReference>
<feature type="repeat" description="TPR" evidence="3">
    <location>
        <begin position="40"/>
        <end position="73"/>
    </location>
</feature>
<name>A0AAD9K8N3_RIDPI</name>
<keyword evidence="2 3" id="KW-0802">TPR repeat</keyword>
<dbReference type="SMART" id="SM00028">
    <property type="entry name" value="TPR"/>
    <property type="match status" value="2"/>
</dbReference>
<gene>
    <name evidence="4" type="ORF">NP493_1303g00025</name>
</gene>
<evidence type="ECO:0000313" key="4">
    <source>
        <dbReference type="EMBL" id="KAK2166757.1"/>
    </source>
</evidence>
<dbReference type="PROSITE" id="PS50005">
    <property type="entry name" value="TPR"/>
    <property type="match status" value="1"/>
</dbReference>
<dbReference type="InterPro" id="IPR039226">
    <property type="entry name" value="Ski3/TTC37"/>
</dbReference>
<dbReference type="InterPro" id="IPR011990">
    <property type="entry name" value="TPR-like_helical_dom_sf"/>
</dbReference>
<dbReference type="PANTHER" id="PTHR15704">
    <property type="entry name" value="SUPERKILLER 3 PROTEIN-RELATED"/>
    <property type="match status" value="1"/>
</dbReference>
<dbReference type="GO" id="GO:0055087">
    <property type="term" value="C:Ski complex"/>
    <property type="evidence" value="ECO:0007669"/>
    <property type="project" value="InterPro"/>
</dbReference>
<evidence type="ECO:0000256" key="1">
    <source>
        <dbReference type="ARBA" id="ARBA00022737"/>
    </source>
</evidence>
<evidence type="ECO:0000256" key="3">
    <source>
        <dbReference type="PROSITE-ProRule" id="PRU00339"/>
    </source>
</evidence>
<dbReference type="AlphaFoldDB" id="A0AAD9K8N3"/>
<protein>
    <recommendedName>
        <fullName evidence="6">Tetratricopeptide repeat-containing protein</fullName>
    </recommendedName>
</protein>
<dbReference type="Proteomes" id="UP001209878">
    <property type="component" value="Unassembled WGS sequence"/>
</dbReference>
<dbReference type="InterPro" id="IPR019734">
    <property type="entry name" value="TPR_rpt"/>
</dbReference>
<dbReference type="SUPFAM" id="SSF48452">
    <property type="entry name" value="TPR-like"/>
    <property type="match status" value="1"/>
</dbReference>